<dbReference type="GO" id="GO:0005634">
    <property type="term" value="C:nucleus"/>
    <property type="evidence" value="ECO:0007669"/>
    <property type="project" value="TreeGrafter"/>
</dbReference>
<organism evidence="2 3">
    <name type="scientific">Ramazzottius varieornatus</name>
    <name type="common">Water bear</name>
    <name type="synonym">Tardigrade</name>
    <dbReference type="NCBI Taxonomy" id="947166"/>
    <lineage>
        <taxon>Eukaryota</taxon>
        <taxon>Metazoa</taxon>
        <taxon>Ecdysozoa</taxon>
        <taxon>Tardigrada</taxon>
        <taxon>Eutardigrada</taxon>
        <taxon>Parachela</taxon>
        <taxon>Hypsibioidea</taxon>
        <taxon>Ramazzottiidae</taxon>
        <taxon>Ramazzottius</taxon>
    </lineage>
</organism>
<protein>
    <recommendedName>
        <fullName evidence="1">DDE-1 domain-containing protein</fullName>
    </recommendedName>
</protein>
<dbReference type="AlphaFoldDB" id="A0A1D1UIN2"/>
<dbReference type="OrthoDB" id="10051656at2759"/>
<dbReference type="GO" id="GO:0003677">
    <property type="term" value="F:DNA binding"/>
    <property type="evidence" value="ECO:0007669"/>
    <property type="project" value="TreeGrafter"/>
</dbReference>
<dbReference type="Pfam" id="PF03184">
    <property type="entry name" value="DDE_1"/>
    <property type="match status" value="1"/>
</dbReference>
<dbReference type="InterPro" id="IPR050863">
    <property type="entry name" value="CenT-Element_Derived"/>
</dbReference>
<dbReference type="PANTHER" id="PTHR19303:SF73">
    <property type="entry name" value="PROTEIN PDC2"/>
    <property type="match status" value="1"/>
</dbReference>
<evidence type="ECO:0000313" key="2">
    <source>
        <dbReference type="EMBL" id="GAU89594.1"/>
    </source>
</evidence>
<sequence length="707" mass="81762">MESINLLNVIKLLEWDYKLHYRIDDFPREADRQFKDIVKDFIDSKITQSVTPVYAVEEDLQYDLQIRVESFEDYEASVVQCNLLNGRSEADFDVTEPDRLLEPVSSGTEPSSHELNIPRLPNPKLPVDQLVNLEYKKRAVTYWRNAVKKKRLTFREVQRSFGKVTSIRQLYDWENLRKKQVVKDLDLRRWALTANETVNLAGFTASPDWIGKLKRHYGIVDRKITKFVTKKSIQEAPHYKESAEACVALVRSRIAEYGLDCLWNADQSGFEYEMRPGRTLETAGVKHVEAITQSENSMTHSYTVMMAVSPGRRKFLPVLFLMLKEEKGVFGPIVSRTMFKADNLYVTASTSGKMTKKLYLEWSEKVLFPHMEERCIFLADSWKTFTDQDSVIELRPEKLEYEMLTIPPKVTGQIQPLDVSCFRMYKGCFKKISDFVFLHDLTVQVHHRDVILKLHSLLYQQFQSPRFENLIAEAWYKSGYTDERFMYVNPAKFMFDKLKGSCLHENCRDIVLLIDRGFKRNLSAYLSGSAGRQSTVLSITGKKQPSKDVITLDSSDEEDQGARRNLKAAFKETDDYQTISSEHEETPEAEKSFNLDPEDVDELRRSFGYPPCKYANTDCFSRGRNQTVGTFDAVQLLLDVHLEIDPVAKDPPFRPEDHCVFIMHEKSLTDPRDVLSDDNGTYSATHGPRSFYFTRIEGKLMSATKEE</sequence>
<feature type="domain" description="DDE-1" evidence="1">
    <location>
        <begin position="303"/>
        <end position="431"/>
    </location>
</feature>
<reference evidence="2 3" key="1">
    <citation type="journal article" date="2016" name="Nat. Commun.">
        <title>Extremotolerant tardigrade genome and improved radiotolerance of human cultured cells by tardigrade-unique protein.</title>
        <authorList>
            <person name="Hashimoto T."/>
            <person name="Horikawa D.D."/>
            <person name="Saito Y."/>
            <person name="Kuwahara H."/>
            <person name="Kozuka-Hata H."/>
            <person name="Shin-I T."/>
            <person name="Minakuchi Y."/>
            <person name="Ohishi K."/>
            <person name="Motoyama A."/>
            <person name="Aizu T."/>
            <person name="Enomoto A."/>
            <person name="Kondo K."/>
            <person name="Tanaka S."/>
            <person name="Hara Y."/>
            <person name="Koshikawa S."/>
            <person name="Sagara H."/>
            <person name="Miura T."/>
            <person name="Yokobori S."/>
            <person name="Miyagawa K."/>
            <person name="Suzuki Y."/>
            <person name="Kubo T."/>
            <person name="Oyama M."/>
            <person name="Kohara Y."/>
            <person name="Fujiyama A."/>
            <person name="Arakawa K."/>
            <person name="Katayama T."/>
            <person name="Toyoda A."/>
            <person name="Kunieda T."/>
        </authorList>
    </citation>
    <scope>NUCLEOTIDE SEQUENCE [LARGE SCALE GENOMIC DNA]</scope>
    <source>
        <strain evidence="2 3">YOKOZUNA-1</strain>
    </source>
</reference>
<accession>A0A1D1UIN2</accession>
<evidence type="ECO:0000259" key="1">
    <source>
        <dbReference type="Pfam" id="PF03184"/>
    </source>
</evidence>
<dbReference type="InterPro" id="IPR004875">
    <property type="entry name" value="DDE_SF_endonuclease_dom"/>
</dbReference>
<comment type="caution">
    <text evidence="2">The sequence shown here is derived from an EMBL/GenBank/DDBJ whole genome shotgun (WGS) entry which is preliminary data.</text>
</comment>
<evidence type="ECO:0000313" key="3">
    <source>
        <dbReference type="Proteomes" id="UP000186922"/>
    </source>
</evidence>
<dbReference type="PANTHER" id="PTHR19303">
    <property type="entry name" value="TRANSPOSON"/>
    <property type="match status" value="1"/>
</dbReference>
<proteinExistence type="predicted"/>
<gene>
    <name evidence="2" type="primary">RvY_02128-1</name>
    <name evidence="2" type="synonym">RvY_02128.1</name>
    <name evidence="2" type="ORF">RvY_02128</name>
</gene>
<keyword evidence="3" id="KW-1185">Reference proteome</keyword>
<name>A0A1D1UIN2_RAMVA</name>
<dbReference type="EMBL" id="BDGG01000001">
    <property type="protein sequence ID" value="GAU89594.1"/>
    <property type="molecule type" value="Genomic_DNA"/>
</dbReference>
<dbReference type="Proteomes" id="UP000186922">
    <property type="component" value="Unassembled WGS sequence"/>
</dbReference>